<dbReference type="STRING" id="157783.LK03_15165"/>
<evidence type="ECO:0000313" key="2">
    <source>
        <dbReference type="Proteomes" id="UP000029493"/>
    </source>
</evidence>
<evidence type="ECO:0000313" key="1">
    <source>
        <dbReference type="EMBL" id="AIR90542.1"/>
    </source>
</evidence>
<dbReference type="RefSeq" id="WP_038413133.1">
    <property type="nucleotide sequence ID" value="NZ_CP009455.1"/>
</dbReference>
<dbReference type="OrthoDB" id="7008216at2"/>
<accession>A0A089WVC7</accession>
<dbReference type="Proteomes" id="UP000029493">
    <property type="component" value="Chromosome"/>
</dbReference>
<organism evidence="1 2">
    <name type="scientific">Pseudomonas cremoricolorata</name>
    <dbReference type="NCBI Taxonomy" id="157783"/>
    <lineage>
        <taxon>Bacteria</taxon>
        <taxon>Pseudomonadati</taxon>
        <taxon>Pseudomonadota</taxon>
        <taxon>Gammaproteobacteria</taxon>
        <taxon>Pseudomonadales</taxon>
        <taxon>Pseudomonadaceae</taxon>
        <taxon>Pseudomonas</taxon>
    </lineage>
</organism>
<sequence>MSAINRFHEVANDALVTISEHLPQTAKLSLIIYVPDEPEQDILLKGPGVEADEVVNTLRRRGGLSLDGDNSYKRGVCDVAVGAMVGGKQNGTPPPEGHWCQRFWDIGRAEGELQEELVQALRLARKELDACQRVIHYAGGFDPAYVDCAQAVLRVADAALAKIPA</sequence>
<protein>
    <submittedName>
        <fullName evidence="1">Uncharacterized protein</fullName>
    </submittedName>
</protein>
<keyword evidence="2" id="KW-1185">Reference proteome</keyword>
<dbReference type="AlphaFoldDB" id="A0A089WVC7"/>
<reference evidence="1 2" key="1">
    <citation type="submission" date="2014-09" db="EMBL/GenBank/DDBJ databases">
        <authorList>
            <person name="Chan K.-G."/>
        </authorList>
    </citation>
    <scope>NUCLEOTIDE SEQUENCE [LARGE SCALE GENOMIC DNA]</scope>
    <source>
        <strain evidence="1 2">ND07</strain>
    </source>
</reference>
<dbReference type="EMBL" id="CP009455">
    <property type="protein sequence ID" value="AIR90542.1"/>
    <property type="molecule type" value="Genomic_DNA"/>
</dbReference>
<name>A0A089WVC7_9PSED</name>
<proteinExistence type="predicted"/>
<gene>
    <name evidence="1" type="ORF">LK03_15165</name>
</gene>
<dbReference type="KEGG" id="psw:LK03_15165"/>